<dbReference type="InterPro" id="IPR036909">
    <property type="entry name" value="Cyt_c-like_dom_sf"/>
</dbReference>
<reference evidence="11 12" key="1">
    <citation type="journal article" date="2016" name="BMC Genomics">
        <title>Combined genomic and structural analyses of a cultured magnetotactic bacterium reveals its niche adaptation to a dynamic environment.</title>
        <authorList>
            <person name="Araujo A.C."/>
            <person name="Morillo V."/>
            <person name="Cypriano J."/>
            <person name="Teixeira L.C."/>
            <person name="Leao P."/>
            <person name="Lyra S."/>
            <person name="Almeida L.G."/>
            <person name="Bazylinski D.A."/>
            <person name="Vasconcellos A.T."/>
            <person name="Abreu F."/>
            <person name="Lins U."/>
        </authorList>
    </citation>
    <scope>NUCLEOTIDE SEQUENCE [LARGE SCALE GENOMIC DNA]</scope>
    <source>
        <strain evidence="11 12">IT-1</strain>
    </source>
</reference>
<evidence type="ECO:0000256" key="8">
    <source>
        <dbReference type="PIRSR" id="PIRSR602326-1"/>
    </source>
</evidence>
<dbReference type="PANTHER" id="PTHR10266">
    <property type="entry name" value="CYTOCHROME C1"/>
    <property type="match status" value="1"/>
</dbReference>
<dbReference type="OrthoDB" id="9808471at2"/>
<feature type="binding site" description="covalent" evidence="8">
    <location>
        <position position="66"/>
    </location>
    <ligand>
        <name>heme c</name>
        <dbReference type="ChEBI" id="CHEBI:61717"/>
    </ligand>
</feature>
<dbReference type="RefSeq" id="WP_085440769.1">
    <property type="nucleotide sequence ID" value="NZ_LVJN01000015.1"/>
</dbReference>
<evidence type="ECO:0000256" key="5">
    <source>
        <dbReference type="ARBA" id="ARBA00022989"/>
    </source>
</evidence>
<dbReference type="AlphaFoldDB" id="A0A1Y2K879"/>
<feature type="binding site" description="covalent" evidence="8">
    <location>
        <position position="65"/>
    </location>
    <ligand>
        <name>heme c</name>
        <dbReference type="ChEBI" id="CHEBI:61717"/>
    </ligand>
</feature>
<dbReference type="InterPro" id="IPR009056">
    <property type="entry name" value="Cyt_c-like_dom"/>
</dbReference>
<evidence type="ECO:0000256" key="9">
    <source>
        <dbReference type="SAM" id="SignalP"/>
    </source>
</evidence>
<evidence type="ECO:0000313" key="12">
    <source>
        <dbReference type="Proteomes" id="UP000194003"/>
    </source>
</evidence>
<gene>
    <name evidence="11" type="ORF">MAIT1_00163</name>
</gene>
<comment type="caution">
    <text evidence="11">The sequence shown here is derived from an EMBL/GenBank/DDBJ whole genome shotgun (WGS) entry which is preliminary data.</text>
</comment>
<dbReference type="GO" id="GO:0020037">
    <property type="term" value="F:heme binding"/>
    <property type="evidence" value="ECO:0007669"/>
    <property type="project" value="InterPro"/>
</dbReference>
<evidence type="ECO:0000256" key="3">
    <source>
        <dbReference type="ARBA" id="ARBA00022692"/>
    </source>
</evidence>
<evidence type="ECO:0000313" key="11">
    <source>
        <dbReference type="EMBL" id="OSM06948.1"/>
    </source>
</evidence>
<dbReference type="InterPro" id="IPR002326">
    <property type="entry name" value="Cyt_c1"/>
</dbReference>
<dbReference type="Gene3D" id="1.10.760.10">
    <property type="entry name" value="Cytochrome c-like domain"/>
    <property type="match status" value="1"/>
</dbReference>
<dbReference type="Proteomes" id="UP000194003">
    <property type="component" value="Unassembled WGS sequence"/>
</dbReference>
<evidence type="ECO:0000259" key="10">
    <source>
        <dbReference type="PROSITE" id="PS51007"/>
    </source>
</evidence>
<feature type="binding site" description="covalent" evidence="8">
    <location>
        <position position="62"/>
    </location>
    <ligand>
        <name>heme c</name>
        <dbReference type="ChEBI" id="CHEBI:61717"/>
    </ligand>
</feature>
<evidence type="ECO:0000256" key="4">
    <source>
        <dbReference type="ARBA" id="ARBA00022723"/>
    </source>
</evidence>
<dbReference type="Gene3D" id="1.20.5.100">
    <property type="entry name" value="Cytochrome c1, transmembrane anchor, C-terminal"/>
    <property type="match status" value="1"/>
</dbReference>
<evidence type="ECO:0000256" key="1">
    <source>
        <dbReference type="ARBA" id="ARBA00004370"/>
    </source>
</evidence>
<feature type="signal peptide" evidence="9">
    <location>
        <begin position="1"/>
        <end position="24"/>
    </location>
</feature>
<keyword evidence="12" id="KW-1185">Reference proteome</keyword>
<dbReference type="SUPFAM" id="SSF46626">
    <property type="entry name" value="Cytochrome c"/>
    <property type="match status" value="1"/>
</dbReference>
<accession>A0A1Y2K879</accession>
<keyword evidence="4 8" id="KW-0479">Metal-binding</keyword>
<keyword evidence="9" id="KW-0732">Signal</keyword>
<dbReference type="GO" id="GO:0009055">
    <property type="term" value="F:electron transfer activity"/>
    <property type="evidence" value="ECO:0007669"/>
    <property type="project" value="InterPro"/>
</dbReference>
<organism evidence="11 12">
    <name type="scientific">Magnetofaba australis IT-1</name>
    <dbReference type="NCBI Taxonomy" id="1434232"/>
    <lineage>
        <taxon>Bacteria</taxon>
        <taxon>Pseudomonadati</taxon>
        <taxon>Pseudomonadota</taxon>
        <taxon>Magnetococcia</taxon>
        <taxon>Magnetococcales</taxon>
        <taxon>Magnetococcaceae</taxon>
        <taxon>Magnetofaba</taxon>
    </lineage>
</organism>
<name>A0A1Y2K879_9PROT</name>
<protein>
    <submittedName>
        <fullName evidence="11">Putative cytochrome C1</fullName>
    </submittedName>
</protein>
<dbReference type="PANTHER" id="PTHR10266:SF3">
    <property type="entry name" value="CYTOCHROME C1, HEME PROTEIN, MITOCHONDRIAL"/>
    <property type="match status" value="1"/>
</dbReference>
<dbReference type="GO" id="GO:0046872">
    <property type="term" value="F:metal ion binding"/>
    <property type="evidence" value="ECO:0007669"/>
    <property type="project" value="UniProtKB-KW"/>
</dbReference>
<comment type="cofactor">
    <cofactor evidence="8">
        <name>heme c</name>
        <dbReference type="ChEBI" id="CHEBI:61717"/>
    </cofactor>
    <text evidence="8">Binds 1 heme c group covalently per subunit.</text>
</comment>
<keyword evidence="2 8" id="KW-0349">Heme</keyword>
<evidence type="ECO:0000256" key="7">
    <source>
        <dbReference type="ARBA" id="ARBA00023136"/>
    </source>
</evidence>
<sequence length="280" mass="30617">MKLKKAIALSALMVGMGFGAPQWAAASEGVALPEMEWGHKGAFGRFDVAQIKRGAQVATEVCLGCHSIKYIKFDHLRSVGLSEADVNALAETAGKNKKDFMITELAPEDAKESYGTVPPDLSLMTKARKGYENYVYGILTGYLNEEEAAKVEEANEDGEITDAEAEELAHVLHMSAHGAEGKEKIRQAVARIANGDNFSKYFPGNFFAMPQPLMADAVEYADGTEATLPQLSEDVTAFLAWASEPKQTERKEAGVKVVLYLVVLTAMLYAVKRRIWARIH</sequence>
<feature type="domain" description="Cytochrome c" evidence="10">
    <location>
        <begin position="49"/>
        <end position="176"/>
    </location>
</feature>
<keyword evidence="3" id="KW-0812">Transmembrane</keyword>
<evidence type="ECO:0000256" key="2">
    <source>
        <dbReference type="ARBA" id="ARBA00022617"/>
    </source>
</evidence>
<dbReference type="Pfam" id="PF02167">
    <property type="entry name" value="Cytochrom_C1"/>
    <property type="match status" value="1"/>
</dbReference>
<keyword evidence="5" id="KW-1133">Transmembrane helix</keyword>
<dbReference type="GO" id="GO:0016020">
    <property type="term" value="C:membrane"/>
    <property type="evidence" value="ECO:0007669"/>
    <property type="project" value="UniProtKB-SubCell"/>
</dbReference>
<keyword evidence="6 8" id="KW-0408">Iron</keyword>
<evidence type="ECO:0000256" key="6">
    <source>
        <dbReference type="ARBA" id="ARBA00023004"/>
    </source>
</evidence>
<dbReference type="PROSITE" id="PS51007">
    <property type="entry name" value="CYTC"/>
    <property type="match status" value="1"/>
</dbReference>
<feature type="chain" id="PRO_5012463483" evidence="9">
    <location>
        <begin position="25"/>
        <end position="280"/>
    </location>
</feature>
<keyword evidence="7" id="KW-0472">Membrane</keyword>
<feature type="binding site" description="covalent" evidence="8">
    <location>
        <position position="209"/>
    </location>
    <ligand>
        <name>heme c</name>
        <dbReference type="ChEBI" id="CHEBI:61717"/>
    </ligand>
</feature>
<dbReference type="PRINTS" id="PR00603">
    <property type="entry name" value="CYTOCHROMEC1"/>
</dbReference>
<dbReference type="STRING" id="1434232.MAIT1_00163"/>
<dbReference type="EMBL" id="LVJN01000015">
    <property type="protein sequence ID" value="OSM06948.1"/>
    <property type="molecule type" value="Genomic_DNA"/>
</dbReference>
<proteinExistence type="predicted"/>
<comment type="subcellular location">
    <subcellularLocation>
        <location evidence="1">Membrane</location>
    </subcellularLocation>
</comment>